<feature type="region of interest" description="Disordered" evidence="1">
    <location>
        <begin position="118"/>
        <end position="183"/>
    </location>
</feature>
<feature type="compositionally biased region" description="Basic and acidic residues" evidence="1">
    <location>
        <begin position="20"/>
        <end position="68"/>
    </location>
</feature>
<evidence type="ECO:0000313" key="3">
    <source>
        <dbReference type="Proteomes" id="UP001528040"/>
    </source>
</evidence>
<dbReference type="RefSeq" id="WP_271053901.1">
    <property type="nucleotide sequence ID" value="NZ_JAQIIO010000004.1"/>
</dbReference>
<dbReference type="Proteomes" id="UP001528040">
    <property type="component" value="Unassembled WGS sequence"/>
</dbReference>
<protein>
    <submittedName>
        <fullName evidence="2">Uncharacterized protein</fullName>
    </submittedName>
</protein>
<proteinExistence type="predicted"/>
<dbReference type="EMBL" id="JAQIIO010000004">
    <property type="protein sequence ID" value="MDA5094190.1"/>
    <property type="molecule type" value="Genomic_DNA"/>
</dbReference>
<organism evidence="2 3">
    <name type="scientific">Aliiroseovarius salicola</name>
    <dbReference type="NCBI Taxonomy" id="3009082"/>
    <lineage>
        <taxon>Bacteria</taxon>
        <taxon>Pseudomonadati</taxon>
        <taxon>Pseudomonadota</taxon>
        <taxon>Alphaproteobacteria</taxon>
        <taxon>Rhodobacterales</taxon>
        <taxon>Paracoccaceae</taxon>
        <taxon>Aliiroseovarius</taxon>
    </lineage>
</organism>
<reference evidence="2 3" key="1">
    <citation type="submission" date="2023-01" db="EMBL/GenBank/DDBJ databases">
        <authorList>
            <person name="Yoon J.-W."/>
        </authorList>
    </citation>
    <scope>NUCLEOTIDE SEQUENCE [LARGE SCALE GENOMIC DNA]</scope>
    <source>
        <strain evidence="2 3">KMU-50</strain>
    </source>
</reference>
<gene>
    <name evidence="2" type="ORF">O2N63_08820</name>
</gene>
<sequence>MDISAPSPISAQATLAAHATTRDASEVAKIDPPPKLDQTRSDTHTASGERHSASSDTRQMQERREMLRDPQTPAGPPPTFQVTLLEVEQDLQNILARLEANHAQIRNAEAVRAPKALDALTDEDDRSSQALSDETELSMVKQVGITPTDVSAFSGAIPNSGGNRQNITPPPPINVEKPDDDPQ</sequence>
<evidence type="ECO:0000256" key="1">
    <source>
        <dbReference type="SAM" id="MobiDB-lite"/>
    </source>
</evidence>
<feature type="region of interest" description="Disordered" evidence="1">
    <location>
        <begin position="1"/>
        <end position="80"/>
    </location>
</feature>
<keyword evidence="3" id="KW-1185">Reference proteome</keyword>
<comment type="caution">
    <text evidence="2">The sequence shown here is derived from an EMBL/GenBank/DDBJ whole genome shotgun (WGS) entry which is preliminary data.</text>
</comment>
<accession>A0ABT4W111</accession>
<name>A0ABT4W111_9RHOB</name>
<evidence type="ECO:0000313" key="2">
    <source>
        <dbReference type="EMBL" id="MDA5094190.1"/>
    </source>
</evidence>